<dbReference type="InterPro" id="IPR019012">
    <property type="entry name" value="RNA_cap_Gua-N2-MeTrfase"/>
</dbReference>
<feature type="compositionally biased region" description="Low complexity" evidence="8">
    <location>
        <begin position="278"/>
        <end position="299"/>
    </location>
</feature>
<evidence type="ECO:0000256" key="7">
    <source>
        <dbReference type="ARBA" id="ARBA00049790"/>
    </source>
</evidence>
<sequence length="306" mass="33466">MDGPKLVNTLPLTEECRHYEDISEVPSDIQKYWYQRYSIWEHYDYDIRMTDDAWFGVTPQPVARKIAEDLDPGVATTVIDMFAGAGGNAIAFALSEKWEHVIAIEKDPSTLACAQHNAEVYGVREHITFVLGDCFEFLALLNPPTSSPSLSTTTTARATATLNLDADPGIDPRLYLDLSKTVLFASPPWGGVSYRDQDVFDLSTMQPYNLAQIHAACRPLKHVLYLPRTSDLRQIAKLAPTNPNGDGDGGSKEKIEVVQYCMDGASKALVAYIPPSPTTSSPSQSVSSQSSHSDSSGSDVDSDSDN</sequence>
<dbReference type="EMBL" id="MU853864">
    <property type="protein sequence ID" value="KAK3937080.1"/>
    <property type="molecule type" value="Genomic_DNA"/>
</dbReference>
<dbReference type="GO" id="GO:0005634">
    <property type="term" value="C:nucleus"/>
    <property type="evidence" value="ECO:0007669"/>
    <property type="project" value="TreeGrafter"/>
</dbReference>
<comment type="similarity">
    <text evidence="2">Belongs to the methyltransferase superfamily. Trimethylguanosine synthase family.</text>
</comment>
<gene>
    <name evidence="9" type="ORF">QBC46DRAFT_295085</name>
</gene>
<comment type="catalytic activity">
    <reaction evidence="3">
        <text>a 5'-end (N(2),N(7)-dimethyl 5'-triphosphoguanosine)-ribonucleoside in snoRNA + S-adenosyl-L-methionine = a 5'-end (N(2),N(2),N(7)-trimethyl 5'-triphosphoguanosine)-ribonucleoside in snoRNA + S-adenosyl-L-homocysteine + H(+)</text>
        <dbReference type="Rhea" id="RHEA:78507"/>
        <dbReference type="Rhea" id="RHEA-COMP:19088"/>
        <dbReference type="Rhea" id="RHEA-COMP:19090"/>
        <dbReference type="ChEBI" id="CHEBI:15378"/>
        <dbReference type="ChEBI" id="CHEBI:57856"/>
        <dbReference type="ChEBI" id="CHEBI:59789"/>
        <dbReference type="ChEBI" id="CHEBI:167623"/>
        <dbReference type="ChEBI" id="CHEBI:172880"/>
    </reaction>
    <physiologicalReaction direction="left-to-right" evidence="3">
        <dbReference type="Rhea" id="RHEA:78508"/>
    </physiologicalReaction>
</comment>
<comment type="catalytic activity">
    <reaction evidence="6">
        <text>a 5'-end (N(7)-methyl 5'-triphosphoguanosine)-ribonucleoside in snRNA + S-adenosyl-L-methionine = a 5'-end (N(2),N(7)-dimethyl 5'-triphosphoguanosine)-ribonucleoside in snRNA + S-adenosyl-L-homocysteine + H(+)</text>
        <dbReference type="Rhea" id="RHEA:78471"/>
        <dbReference type="Rhea" id="RHEA-COMP:19085"/>
        <dbReference type="Rhea" id="RHEA-COMP:19087"/>
        <dbReference type="ChEBI" id="CHEBI:15378"/>
        <dbReference type="ChEBI" id="CHEBI:57856"/>
        <dbReference type="ChEBI" id="CHEBI:59789"/>
        <dbReference type="ChEBI" id="CHEBI:156461"/>
        <dbReference type="ChEBI" id="CHEBI:172880"/>
    </reaction>
    <physiologicalReaction direction="left-to-right" evidence="6">
        <dbReference type="Rhea" id="RHEA:78472"/>
    </physiologicalReaction>
</comment>
<accession>A0AAN6N1J0</accession>
<evidence type="ECO:0000256" key="6">
    <source>
        <dbReference type="ARBA" id="ARBA00049075"/>
    </source>
</evidence>
<evidence type="ECO:0000256" key="5">
    <source>
        <dbReference type="ARBA" id="ARBA00048763"/>
    </source>
</evidence>
<evidence type="ECO:0000256" key="2">
    <source>
        <dbReference type="ARBA" id="ARBA00025783"/>
    </source>
</evidence>
<name>A0AAN6N1J0_9PEZI</name>
<dbReference type="Gene3D" id="3.40.50.150">
    <property type="entry name" value="Vaccinia Virus protein VP39"/>
    <property type="match status" value="1"/>
</dbReference>
<proteinExistence type="inferred from homology"/>
<evidence type="ECO:0000256" key="3">
    <source>
        <dbReference type="ARBA" id="ARBA00047418"/>
    </source>
</evidence>
<dbReference type="AlphaFoldDB" id="A0AAN6N1J0"/>
<dbReference type="SUPFAM" id="SSF53335">
    <property type="entry name" value="S-adenosyl-L-methionine-dependent methyltransferases"/>
    <property type="match status" value="1"/>
</dbReference>
<organism evidence="9 10">
    <name type="scientific">Diplogelasinospora grovesii</name>
    <dbReference type="NCBI Taxonomy" id="303347"/>
    <lineage>
        <taxon>Eukaryota</taxon>
        <taxon>Fungi</taxon>
        <taxon>Dikarya</taxon>
        <taxon>Ascomycota</taxon>
        <taxon>Pezizomycotina</taxon>
        <taxon>Sordariomycetes</taxon>
        <taxon>Sordariomycetidae</taxon>
        <taxon>Sordariales</taxon>
        <taxon>Diplogelasinosporaceae</taxon>
        <taxon>Diplogelasinospora</taxon>
    </lineage>
</organism>
<feature type="region of interest" description="Disordered" evidence="8">
    <location>
        <begin position="273"/>
        <end position="306"/>
    </location>
</feature>
<evidence type="ECO:0000256" key="4">
    <source>
        <dbReference type="ARBA" id="ARBA00048740"/>
    </source>
</evidence>
<comment type="catalytic activity">
    <reaction evidence="5">
        <text>a 5'-end (N(2),N(7)-dimethyl 5'-triphosphoguanosine)-ribonucleoside in snRNA + S-adenosyl-L-methionine = a 5'-end (N(2),N(2),N(7)-trimethyl 5'-triphosphoguanosine)-ribonucleoside in snRNA + S-adenosyl-L-homocysteine + H(+)</text>
        <dbReference type="Rhea" id="RHEA:78479"/>
        <dbReference type="Rhea" id="RHEA-COMP:19087"/>
        <dbReference type="Rhea" id="RHEA-COMP:19089"/>
        <dbReference type="ChEBI" id="CHEBI:15378"/>
        <dbReference type="ChEBI" id="CHEBI:57856"/>
        <dbReference type="ChEBI" id="CHEBI:59789"/>
        <dbReference type="ChEBI" id="CHEBI:167623"/>
        <dbReference type="ChEBI" id="CHEBI:172880"/>
    </reaction>
    <physiologicalReaction direction="left-to-right" evidence="5">
        <dbReference type="Rhea" id="RHEA:78480"/>
    </physiologicalReaction>
</comment>
<dbReference type="Proteomes" id="UP001303473">
    <property type="component" value="Unassembled WGS sequence"/>
</dbReference>
<evidence type="ECO:0000313" key="10">
    <source>
        <dbReference type="Proteomes" id="UP001303473"/>
    </source>
</evidence>
<comment type="catalytic activity">
    <reaction evidence="4">
        <text>a 5'-end (N(7)-methyl 5'-triphosphoguanosine)-ribonucleoside in snoRNA + S-adenosyl-L-methionine = a 5'-end (N(2),N(7)-dimethyl 5'-triphosphoguanosine)-ribonucleoside in snoRNA + S-adenosyl-L-homocysteine + H(+)</text>
        <dbReference type="Rhea" id="RHEA:78475"/>
        <dbReference type="Rhea" id="RHEA-COMP:19086"/>
        <dbReference type="Rhea" id="RHEA-COMP:19088"/>
        <dbReference type="ChEBI" id="CHEBI:15378"/>
        <dbReference type="ChEBI" id="CHEBI:57856"/>
        <dbReference type="ChEBI" id="CHEBI:59789"/>
        <dbReference type="ChEBI" id="CHEBI:156461"/>
        <dbReference type="ChEBI" id="CHEBI:172880"/>
    </reaction>
    <physiologicalReaction direction="left-to-right" evidence="4">
        <dbReference type="Rhea" id="RHEA:78476"/>
    </physiologicalReaction>
</comment>
<dbReference type="Pfam" id="PF09445">
    <property type="entry name" value="Methyltransf_15"/>
    <property type="match status" value="1"/>
</dbReference>
<evidence type="ECO:0000256" key="8">
    <source>
        <dbReference type="SAM" id="MobiDB-lite"/>
    </source>
</evidence>
<dbReference type="GO" id="GO:0071164">
    <property type="term" value="F:RNA cap trimethylguanosine synthase activity"/>
    <property type="evidence" value="ECO:0007669"/>
    <property type="project" value="TreeGrafter"/>
</dbReference>
<dbReference type="PANTHER" id="PTHR14741">
    <property type="entry name" value="S-ADENOSYLMETHIONINE-DEPENDENT METHYLTRANSFERASE RELATED"/>
    <property type="match status" value="1"/>
</dbReference>
<comment type="caution">
    <text evidence="9">The sequence shown here is derived from an EMBL/GenBank/DDBJ whole genome shotgun (WGS) entry which is preliminary data.</text>
</comment>
<protein>
    <recommendedName>
        <fullName evidence="1">Trimethylguanosine synthase</fullName>
    </recommendedName>
    <alternativeName>
        <fullName evidence="7">Cap-specific guanine-N(2) methyltransferase</fullName>
    </alternativeName>
</protein>
<dbReference type="InterPro" id="IPR029063">
    <property type="entry name" value="SAM-dependent_MTases_sf"/>
</dbReference>
<reference evidence="10" key="1">
    <citation type="journal article" date="2023" name="Mol. Phylogenet. Evol.">
        <title>Genome-scale phylogeny and comparative genomics of the fungal order Sordariales.</title>
        <authorList>
            <person name="Hensen N."/>
            <person name="Bonometti L."/>
            <person name="Westerberg I."/>
            <person name="Brannstrom I.O."/>
            <person name="Guillou S."/>
            <person name="Cros-Aarteil S."/>
            <person name="Calhoun S."/>
            <person name="Haridas S."/>
            <person name="Kuo A."/>
            <person name="Mondo S."/>
            <person name="Pangilinan J."/>
            <person name="Riley R."/>
            <person name="LaButti K."/>
            <person name="Andreopoulos B."/>
            <person name="Lipzen A."/>
            <person name="Chen C."/>
            <person name="Yan M."/>
            <person name="Daum C."/>
            <person name="Ng V."/>
            <person name="Clum A."/>
            <person name="Steindorff A."/>
            <person name="Ohm R.A."/>
            <person name="Martin F."/>
            <person name="Silar P."/>
            <person name="Natvig D.O."/>
            <person name="Lalanne C."/>
            <person name="Gautier V."/>
            <person name="Ament-Velasquez S.L."/>
            <person name="Kruys A."/>
            <person name="Hutchinson M.I."/>
            <person name="Powell A.J."/>
            <person name="Barry K."/>
            <person name="Miller A.N."/>
            <person name="Grigoriev I.V."/>
            <person name="Debuchy R."/>
            <person name="Gladieux P."/>
            <person name="Hiltunen Thoren M."/>
            <person name="Johannesson H."/>
        </authorList>
    </citation>
    <scope>NUCLEOTIDE SEQUENCE [LARGE SCALE GENOMIC DNA]</scope>
    <source>
        <strain evidence="10">CBS 340.73</strain>
    </source>
</reference>
<dbReference type="CDD" id="cd02440">
    <property type="entry name" value="AdoMet_MTases"/>
    <property type="match status" value="1"/>
</dbReference>
<keyword evidence="10" id="KW-1185">Reference proteome</keyword>
<evidence type="ECO:0000256" key="1">
    <source>
        <dbReference type="ARBA" id="ARBA00018517"/>
    </source>
</evidence>
<dbReference type="PANTHER" id="PTHR14741:SF32">
    <property type="entry name" value="TRIMETHYLGUANOSINE SYNTHASE"/>
    <property type="match status" value="1"/>
</dbReference>
<evidence type="ECO:0000313" key="9">
    <source>
        <dbReference type="EMBL" id="KAK3937080.1"/>
    </source>
</evidence>